<comment type="caution">
    <text evidence="2">The sequence shown here is derived from an EMBL/GenBank/DDBJ whole genome shotgun (WGS) entry which is preliminary data.</text>
</comment>
<dbReference type="Pfam" id="PF01471">
    <property type="entry name" value="PG_binding_1"/>
    <property type="match status" value="1"/>
</dbReference>
<dbReference type="AlphaFoldDB" id="A0A395LGU5"/>
<dbReference type="SUPFAM" id="SSF47090">
    <property type="entry name" value="PGBD-like"/>
    <property type="match status" value="1"/>
</dbReference>
<evidence type="ECO:0000313" key="3">
    <source>
        <dbReference type="Proteomes" id="UP000254101"/>
    </source>
</evidence>
<dbReference type="EMBL" id="QRBB01000002">
    <property type="protein sequence ID" value="RDS75861.1"/>
    <property type="molecule type" value="Genomic_DNA"/>
</dbReference>
<reference evidence="2 3" key="1">
    <citation type="submission" date="2018-07" db="EMBL/GenBank/DDBJ databases">
        <title>Erythrobacter nanhaiensis sp. nov., a novel member of the genus Erythrobacter isolated from the South China Sea.</title>
        <authorList>
            <person name="Chen X."/>
            <person name="Liu J."/>
        </authorList>
    </citation>
    <scope>NUCLEOTIDE SEQUENCE [LARGE SCALE GENOMIC DNA]</scope>
    <source>
        <strain evidence="2 3">S-5</strain>
    </source>
</reference>
<protein>
    <submittedName>
        <fullName evidence="2">Peptidoglycan-binding protein</fullName>
    </submittedName>
</protein>
<dbReference type="Proteomes" id="UP000254101">
    <property type="component" value="Unassembled WGS sequence"/>
</dbReference>
<feature type="domain" description="Peptidoglycan binding-like" evidence="1">
    <location>
        <begin position="246"/>
        <end position="303"/>
    </location>
</feature>
<gene>
    <name evidence="2" type="ORF">DL238_14350</name>
</gene>
<keyword evidence="3" id="KW-1185">Reference proteome</keyword>
<evidence type="ECO:0000259" key="1">
    <source>
        <dbReference type="Pfam" id="PF01471"/>
    </source>
</evidence>
<dbReference type="InterPro" id="IPR002477">
    <property type="entry name" value="Peptidoglycan-bd-like"/>
</dbReference>
<proteinExistence type="predicted"/>
<dbReference type="Gene3D" id="1.10.101.10">
    <property type="entry name" value="PGBD-like superfamily/PGBD"/>
    <property type="match status" value="1"/>
</dbReference>
<dbReference type="OrthoDB" id="9815229at2"/>
<evidence type="ECO:0000313" key="2">
    <source>
        <dbReference type="EMBL" id="RDS75861.1"/>
    </source>
</evidence>
<dbReference type="InterPro" id="IPR036365">
    <property type="entry name" value="PGBD-like_sf"/>
</dbReference>
<accession>A0A395LGU5</accession>
<sequence length="313" mass="34093">MSEIKLTGDHIQALARRNNFRPEAGQYIFFGLRGILPVDIGGTDFASSHRVRLTDINHRYMRCTLGQFDTQSGKIAVFPGSTVPHINYIASAQRRGGIGANMLMLGHFTYKRGVHKPGKSGGHRAFRQASFFPAWRSADDYDFDLDDEVDNDGGYVWDNLHCAYNDNIDVPKFASAGCQVVCGRQESPEGKKNETGPWRKFVANAYGASSAQKTYSYCLFNGAELLLLDVRKPSDISQSIRFGSSGPLAQKAQAALRKAGLPLGEPDGEFGRNSLDALLAFQTREFGPGTADGIIGPNTAARLGLKLPTLAEA</sequence>
<dbReference type="RefSeq" id="WP_115493131.1">
    <property type="nucleotide sequence ID" value="NZ_JACHWW010000002.1"/>
</dbReference>
<organism evidence="2 3">
    <name type="scientific">Alteriqipengyuania lutimaris</name>
    <dbReference type="NCBI Taxonomy" id="1538146"/>
    <lineage>
        <taxon>Bacteria</taxon>
        <taxon>Pseudomonadati</taxon>
        <taxon>Pseudomonadota</taxon>
        <taxon>Alphaproteobacteria</taxon>
        <taxon>Sphingomonadales</taxon>
        <taxon>Erythrobacteraceae</taxon>
        <taxon>Alteriqipengyuania</taxon>
    </lineage>
</organism>
<name>A0A395LGU5_9SPHN</name>
<dbReference type="InterPro" id="IPR036366">
    <property type="entry name" value="PGBDSf"/>
</dbReference>